<proteinExistence type="inferred from homology"/>
<feature type="domain" description="Peptidase S8/S53" evidence="9">
    <location>
        <begin position="128"/>
        <end position="564"/>
    </location>
</feature>
<evidence type="ECO:0000256" key="8">
    <source>
        <dbReference type="SAM" id="SignalP"/>
    </source>
</evidence>
<keyword evidence="2 7" id="KW-0645">Protease</keyword>
<dbReference type="InterPro" id="IPR045051">
    <property type="entry name" value="SBT"/>
</dbReference>
<feature type="signal peptide" evidence="8">
    <location>
        <begin position="1"/>
        <end position="23"/>
    </location>
</feature>
<dbReference type="Pfam" id="PF17766">
    <property type="entry name" value="fn3_6"/>
    <property type="match status" value="1"/>
</dbReference>
<dbReference type="InterPro" id="IPR023828">
    <property type="entry name" value="Peptidase_S8_Ser-AS"/>
</dbReference>
<dbReference type="Gene3D" id="3.50.30.30">
    <property type="match status" value="1"/>
</dbReference>
<evidence type="ECO:0000256" key="7">
    <source>
        <dbReference type="PROSITE-ProRule" id="PRU01240"/>
    </source>
</evidence>
<dbReference type="Gene3D" id="3.30.70.80">
    <property type="entry name" value="Peptidase S8 propeptide/proteinase inhibitor I9"/>
    <property type="match status" value="1"/>
</dbReference>
<dbReference type="PRINTS" id="PR00723">
    <property type="entry name" value="SUBTILISIN"/>
</dbReference>
<dbReference type="AlphaFoldDB" id="A0A835IN44"/>
<evidence type="ECO:0000256" key="6">
    <source>
        <dbReference type="PIRSR" id="PIRSR615500-1"/>
    </source>
</evidence>
<keyword evidence="13" id="KW-1185">Reference proteome</keyword>
<keyword evidence="5 7" id="KW-0720">Serine protease</keyword>
<evidence type="ECO:0000256" key="4">
    <source>
        <dbReference type="ARBA" id="ARBA00022801"/>
    </source>
</evidence>
<comment type="similarity">
    <text evidence="1 7">Belongs to the peptidase S8 family.</text>
</comment>
<accession>A0A835IN44</accession>
<feature type="active site" description="Charge relay system" evidence="6 7">
    <location>
        <position position="515"/>
    </location>
</feature>
<evidence type="ECO:0000313" key="12">
    <source>
        <dbReference type="EMBL" id="KAF9619608.1"/>
    </source>
</evidence>
<feature type="domain" description="Inhibitor I9" evidence="10">
    <location>
        <begin position="30"/>
        <end position="106"/>
    </location>
</feature>
<feature type="active site" description="Charge relay system" evidence="6 7">
    <location>
        <position position="197"/>
    </location>
</feature>
<evidence type="ECO:0000259" key="9">
    <source>
        <dbReference type="Pfam" id="PF00082"/>
    </source>
</evidence>
<evidence type="ECO:0008006" key="14">
    <source>
        <dbReference type="Google" id="ProtNLM"/>
    </source>
</evidence>
<evidence type="ECO:0000256" key="2">
    <source>
        <dbReference type="ARBA" id="ARBA00022670"/>
    </source>
</evidence>
<comment type="caution">
    <text evidence="12">The sequence shown here is derived from an EMBL/GenBank/DDBJ whole genome shotgun (WGS) entry which is preliminary data.</text>
</comment>
<dbReference type="PROSITE" id="PS00138">
    <property type="entry name" value="SUBTILASE_SER"/>
    <property type="match status" value="1"/>
</dbReference>
<dbReference type="InterPro" id="IPR034197">
    <property type="entry name" value="Peptidases_S8_3"/>
</dbReference>
<dbReference type="PANTHER" id="PTHR10795">
    <property type="entry name" value="PROPROTEIN CONVERTASE SUBTILISIN/KEXIN"/>
    <property type="match status" value="1"/>
</dbReference>
<dbReference type="InterPro" id="IPR010259">
    <property type="entry name" value="S8pro/Inhibitor_I9"/>
</dbReference>
<protein>
    <recommendedName>
        <fullName evidence="14">Cucumisin</fullName>
    </recommendedName>
</protein>
<reference evidence="12 13" key="1">
    <citation type="submission" date="2020-10" db="EMBL/GenBank/DDBJ databases">
        <title>The Coptis chinensis genome and diversification of protoberbering-type alkaloids.</title>
        <authorList>
            <person name="Wang B."/>
            <person name="Shu S."/>
            <person name="Song C."/>
            <person name="Liu Y."/>
        </authorList>
    </citation>
    <scope>NUCLEOTIDE SEQUENCE [LARGE SCALE GENOMIC DNA]</scope>
    <source>
        <strain evidence="12">HL-2020</strain>
        <tissue evidence="12">Leaf</tissue>
    </source>
</reference>
<feature type="chain" id="PRO_5032715265" description="Cucumisin" evidence="8">
    <location>
        <begin position="24"/>
        <end position="721"/>
    </location>
</feature>
<sequence>TSAWIVFTLLLVSVGVNQLAVNAQTERKAYIVYMGAKLKEEHSVESPHLSVLGQVLEGSAPVESLIYTYKKSFNGFAAWLTEQESKKLLGAQGVISVFPSRTLKTHTTRSWDFLGLPSTVKRIPEVESNVIIGLIDTGIWPESESFNDNGIGIPPKKWKGICQNITCNNKIIGARFYKGDQDFHSEEERSPRDFEGHGTHTASTAAGREVKNVSYYGFAEGTARGAVPSARIAVYKVCWKKICLEHDILAAFDDAIADGVDILSVSIGREDIDLADYSESAIAVGAFHAMQHGILTSASAGNRGFLAVTVQSGAPWILTVAASTTDRKFITNITLGNNKTLTGPAINVFPTSEKFYPLVQNEYCEPDEMDQNLTKGNIVLCNPIDLGNDGSGPLVYGAYGTIMIATVGEWDVPYPYPLPASAVTNSDGEYIASYISSTRNATAIIHESEVVYDPSAPSLASITNRGPSILTPAVLKPDISAPGVGILAAWSPKGLVSRSGYDQRSVMYNIVSGTSQACPHAAGAAAYVKTFHPAWSPAAIKSALMTTASPMKTIDEGESEFGYGVGQIDPVKAVNPGLLYDALEVDYAEMLCNLNYTADKIRIITGENFTCSASKGGEALLNYPSMAAYYEPDSPITAYFPRSVTNVGFANSTYKATISNQPSLNISVTPSVLSFKSLNEKQSFIVNITGGVRQRSRVVTAWLTWSDGTHIVRSPIAALEG</sequence>
<name>A0A835IN44_9MAGN</name>
<dbReference type="CDD" id="cd02120">
    <property type="entry name" value="PA_subtilisin_like"/>
    <property type="match status" value="1"/>
</dbReference>
<keyword evidence="3 8" id="KW-0732">Signal</keyword>
<dbReference type="OrthoDB" id="206201at2759"/>
<dbReference type="InterPro" id="IPR015500">
    <property type="entry name" value="Peptidase_S8_subtilisin-rel"/>
</dbReference>
<feature type="non-terminal residue" evidence="12">
    <location>
        <position position="721"/>
    </location>
</feature>
<dbReference type="Gene3D" id="3.40.50.200">
    <property type="entry name" value="Peptidase S8/S53 domain"/>
    <property type="match status" value="1"/>
</dbReference>
<dbReference type="GO" id="GO:0004252">
    <property type="term" value="F:serine-type endopeptidase activity"/>
    <property type="evidence" value="ECO:0007669"/>
    <property type="project" value="UniProtKB-UniRule"/>
</dbReference>
<evidence type="ECO:0000313" key="13">
    <source>
        <dbReference type="Proteomes" id="UP000631114"/>
    </source>
</evidence>
<feature type="domain" description="Subtilisin-like protease fibronectin type-III" evidence="11">
    <location>
        <begin position="621"/>
        <end position="717"/>
    </location>
</feature>
<evidence type="ECO:0000259" key="10">
    <source>
        <dbReference type="Pfam" id="PF05922"/>
    </source>
</evidence>
<dbReference type="InterPro" id="IPR037045">
    <property type="entry name" value="S8pro/Inhibitor_I9_sf"/>
</dbReference>
<dbReference type="Pfam" id="PF00082">
    <property type="entry name" value="Peptidase_S8"/>
    <property type="match status" value="1"/>
</dbReference>
<dbReference type="SUPFAM" id="SSF52743">
    <property type="entry name" value="Subtilisin-like"/>
    <property type="match status" value="1"/>
</dbReference>
<dbReference type="InterPro" id="IPR041469">
    <property type="entry name" value="Subtilisin-like_FN3"/>
</dbReference>
<evidence type="ECO:0000256" key="1">
    <source>
        <dbReference type="ARBA" id="ARBA00011073"/>
    </source>
</evidence>
<dbReference type="Gene3D" id="2.60.40.2310">
    <property type="match status" value="1"/>
</dbReference>
<gene>
    <name evidence="12" type="ORF">IFM89_007929</name>
</gene>
<organism evidence="12 13">
    <name type="scientific">Coptis chinensis</name>
    <dbReference type="NCBI Taxonomy" id="261450"/>
    <lineage>
        <taxon>Eukaryota</taxon>
        <taxon>Viridiplantae</taxon>
        <taxon>Streptophyta</taxon>
        <taxon>Embryophyta</taxon>
        <taxon>Tracheophyta</taxon>
        <taxon>Spermatophyta</taxon>
        <taxon>Magnoliopsida</taxon>
        <taxon>Ranunculales</taxon>
        <taxon>Ranunculaceae</taxon>
        <taxon>Coptidoideae</taxon>
        <taxon>Coptis</taxon>
    </lineage>
</organism>
<evidence type="ECO:0000256" key="5">
    <source>
        <dbReference type="ARBA" id="ARBA00022825"/>
    </source>
</evidence>
<keyword evidence="4 7" id="KW-0378">Hydrolase</keyword>
<dbReference type="EMBL" id="JADFTS010000002">
    <property type="protein sequence ID" value="KAF9619608.1"/>
    <property type="molecule type" value="Genomic_DNA"/>
</dbReference>
<evidence type="ECO:0000259" key="11">
    <source>
        <dbReference type="Pfam" id="PF17766"/>
    </source>
</evidence>
<dbReference type="GO" id="GO:0006508">
    <property type="term" value="P:proteolysis"/>
    <property type="evidence" value="ECO:0007669"/>
    <property type="project" value="UniProtKB-KW"/>
</dbReference>
<dbReference type="PROSITE" id="PS51892">
    <property type="entry name" value="SUBTILASE"/>
    <property type="match status" value="1"/>
</dbReference>
<evidence type="ECO:0000256" key="3">
    <source>
        <dbReference type="ARBA" id="ARBA00022729"/>
    </source>
</evidence>
<dbReference type="InterPro" id="IPR036852">
    <property type="entry name" value="Peptidase_S8/S53_dom_sf"/>
</dbReference>
<dbReference type="CDD" id="cd04852">
    <property type="entry name" value="Peptidases_S8_3"/>
    <property type="match status" value="1"/>
</dbReference>
<dbReference type="InterPro" id="IPR000209">
    <property type="entry name" value="Peptidase_S8/S53_dom"/>
</dbReference>
<feature type="active site" description="Charge relay system" evidence="6 7">
    <location>
        <position position="136"/>
    </location>
</feature>
<dbReference type="Proteomes" id="UP000631114">
    <property type="component" value="Unassembled WGS sequence"/>
</dbReference>
<dbReference type="Pfam" id="PF05922">
    <property type="entry name" value="Inhibitor_I9"/>
    <property type="match status" value="1"/>
</dbReference>